<protein>
    <recommendedName>
        <fullName evidence="3">Zinc-dependent peptidase</fullName>
    </recommendedName>
</protein>
<accession>A0A2N8KUV0</accession>
<evidence type="ECO:0008006" key="3">
    <source>
        <dbReference type="Google" id="ProtNLM"/>
    </source>
</evidence>
<dbReference type="AlphaFoldDB" id="A0A2N8KUV0"/>
<comment type="caution">
    <text evidence="1">The sequence shown here is derived from an EMBL/GenBank/DDBJ whole genome shotgun (WGS) entry which is preliminary data.</text>
</comment>
<dbReference type="PANTHER" id="PTHR30164:SF2">
    <property type="entry name" value="PROTEIN MTFA"/>
    <property type="match status" value="1"/>
</dbReference>
<dbReference type="CDD" id="cd20169">
    <property type="entry name" value="Peptidase_M90_mtfA"/>
    <property type="match status" value="1"/>
</dbReference>
<dbReference type="GO" id="GO:0004177">
    <property type="term" value="F:aminopeptidase activity"/>
    <property type="evidence" value="ECO:0007669"/>
    <property type="project" value="TreeGrafter"/>
</dbReference>
<dbReference type="InterPro" id="IPR042252">
    <property type="entry name" value="MtfA_N"/>
</dbReference>
<dbReference type="GO" id="GO:0008237">
    <property type="term" value="F:metallopeptidase activity"/>
    <property type="evidence" value="ECO:0007669"/>
    <property type="project" value="InterPro"/>
</dbReference>
<dbReference type="Pfam" id="PF06167">
    <property type="entry name" value="Peptidase_M90"/>
    <property type="match status" value="1"/>
</dbReference>
<dbReference type="InterPro" id="IPR024079">
    <property type="entry name" value="MetalloPept_cat_dom_sf"/>
</dbReference>
<keyword evidence="2" id="KW-1185">Reference proteome</keyword>
<dbReference type="InterPro" id="IPR010384">
    <property type="entry name" value="MtfA_fam"/>
</dbReference>
<gene>
    <name evidence="1" type="ORF">C1O66_06695</name>
</gene>
<proteinExistence type="predicted"/>
<dbReference type="RefSeq" id="WP_102767166.1">
    <property type="nucleotide sequence ID" value="NZ_POSP01000003.1"/>
</dbReference>
<name>A0A2N8KUV0_9BURK</name>
<dbReference type="OrthoDB" id="9786424at2"/>
<dbReference type="SUPFAM" id="SSF55486">
    <property type="entry name" value="Metalloproteases ('zincins'), catalytic domain"/>
    <property type="match status" value="1"/>
</dbReference>
<reference evidence="1 2" key="1">
    <citation type="submission" date="2018-01" db="EMBL/GenBank/DDBJ databases">
        <title>Draft genome sequence of Paucibacter aquatile CR182 isolated from freshwater of the Nakdong River.</title>
        <authorList>
            <person name="Choi A."/>
            <person name="Chung E.J."/>
        </authorList>
    </citation>
    <scope>NUCLEOTIDE SEQUENCE [LARGE SCALE GENOMIC DNA]</scope>
    <source>
        <strain evidence="1 2">CR182</strain>
    </source>
</reference>
<dbReference type="GO" id="GO:0005829">
    <property type="term" value="C:cytosol"/>
    <property type="evidence" value="ECO:0007669"/>
    <property type="project" value="TreeGrafter"/>
</dbReference>
<dbReference type="Proteomes" id="UP000235916">
    <property type="component" value="Unassembled WGS sequence"/>
</dbReference>
<dbReference type="Gene3D" id="3.40.390.10">
    <property type="entry name" value="Collagenase (Catalytic Domain)"/>
    <property type="match status" value="1"/>
</dbReference>
<dbReference type="PANTHER" id="PTHR30164">
    <property type="entry name" value="MTFA PEPTIDASE"/>
    <property type="match status" value="1"/>
</dbReference>
<evidence type="ECO:0000313" key="1">
    <source>
        <dbReference type="EMBL" id="PND37248.1"/>
    </source>
</evidence>
<evidence type="ECO:0000313" key="2">
    <source>
        <dbReference type="Proteomes" id="UP000235916"/>
    </source>
</evidence>
<organism evidence="1 2">
    <name type="scientific">Kinneretia aquatilis</name>
    <dbReference type="NCBI Taxonomy" id="2070761"/>
    <lineage>
        <taxon>Bacteria</taxon>
        <taxon>Pseudomonadati</taxon>
        <taxon>Pseudomonadota</taxon>
        <taxon>Betaproteobacteria</taxon>
        <taxon>Burkholderiales</taxon>
        <taxon>Sphaerotilaceae</taxon>
        <taxon>Roseateles</taxon>
    </lineage>
</organism>
<dbReference type="EMBL" id="POSP01000003">
    <property type="protein sequence ID" value="PND37248.1"/>
    <property type="molecule type" value="Genomic_DNA"/>
</dbReference>
<sequence>MGWLSHVLARLQALPGAWRRQREQRTVERLAIPEPLWQLTLLRYPFLAQRSAEDLNELRRLCSLFLDSKEFHGAAGFEVSDEVALAVAAQACLPVLRLGLAWYDGFVGIVMHESEVLARREVMDEDGIVHAFDEELAGEAMEGGPLMLSWQAMAAHPDPALDPGDSIFNVVIHEFAHVIDMRDGWADGVPPLPSLAERERWLDVIEPEWQAFCARVDAGEATLIDPYGAESLEEFFAVAVEAFFVAPTELRQEQPSLYRLLAGFFRQDPAA</sequence>
<dbReference type="Gene3D" id="1.10.472.150">
    <property type="entry name" value="Glucose-regulated metallo-peptidase M90, N-terminal domain"/>
    <property type="match status" value="1"/>
</dbReference>